<dbReference type="CDD" id="cd15830">
    <property type="entry name" value="BamD"/>
    <property type="match status" value="1"/>
</dbReference>
<name>A0ABN6EQ98_9BACT</name>
<dbReference type="Proteomes" id="UP001053296">
    <property type="component" value="Chromosome"/>
</dbReference>
<dbReference type="InterPro" id="IPR017689">
    <property type="entry name" value="BamD"/>
</dbReference>
<keyword evidence="3" id="KW-0998">Cell outer membrane</keyword>
<dbReference type="HAMAP" id="MF_00922">
    <property type="entry name" value="OM_assembly_BamD"/>
    <property type="match status" value="1"/>
</dbReference>
<dbReference type="NCBIfam" id="TIGR03302">
    <property type="entry name" value="OM_YfiO"/>
    <property type="match status" value="1"/>
</dbReference>
<dbReference type="EMBL" id="AP024485">
    <property type="protein sequence ID" value="BCS86968.1"/>
    <property type="molecule type" value="Genomic_DNA"/>
</dbReference>
<sequence>MRRLMVPVLVATLLLLSGCIWIDSYFLPPPEDTAQELYEAGTDAMAEKDYNDAQEYFSKLKDRFPFSPFALKGELALGDAYYLDEEYVLALEAYKEFEALHPSNENIPYVLYQIAKANIDMFRSIDRRQENIKEGLEYLYRLVDTYPDSQYAEAGKSLIVKSRRILAEHEVYMADFFWRTEQYGPAWHRYQYVVENFSDIQDLRDYAAKRAEYSYFEYQKTLSEEERQRIQGSWIRWIKQWL</sequence>
<evidence type="ECO:0000256" key="1">
    <source>
        <dbReference type="ARBA" id="ARBA00022729"/>
    </source>
</evidence>
<gene>
    <name evidence="5" type="primary">bamD</name>
    <name evidence="5" type="ORF">PSDVSF_02100</name>
</gene>
<dbReference type="SUPFAM" id="SSF48452">
    <property type="entry name" value="TPR-like"/>
    <property type="match status" value="1"/>
</dbReference>
<dbReference type="PANTHER" id="PTHR37423:SF2">
    <property type="entry name" value="MEMBRANE-BOUND LYTIC MUREIN TRANSGLYCOSYLASE C"/>
    <property type="match status" value="1"/>
</dbReference>
<keyword evidence="2" id="KW-0472">Membrane</keyword>
<organism evidence="5 6">
    <name type="scientific">Pseudodesulfovibrio sediminis</name>
    <dbReference type="NCBI Taxonomy" id="2810563"/>
    <lineage>
        <taxon>Bacteria</taxon>
        <taxon>Pseudomonadati</taxon>
        <taxon>Thermodesulfobacteriota</taxon>
        <taxon>Desulfovibrionia</taxon>
        <taxon>Desulfovibrionales</taxon>
        <taxon>Desulfovibrionaceae</taxon>
    </lineage>
</organism>
<proteinExistence type="inferred from homology"/>
<protein>
    <submittedName>
        <fullName evidence="5">Outer membrane protein assembly factor BamD</fullName>
    </submittedName>
</protein>
<dbReference type="InterPro" id="IPR011990">
    <property type="entry name" value="TPR-like_helical_dom_sf"/>
</dbReference>
<dbReference type="Pfam" id="PF13525">
    <property type="entry name" value="YfiO"/>
    <property type="match status" value="1"/>
</dbReference>
<reference evidence="5" key="1">
    <citation type="journal article" date="2022" name="Arch. Microbiol.">
        <title>Pseudodesulfovibrio sediminis sp. nov., a mesophilic and neutrophilic sulfate-reducing bacterium isolated from sediment of a brackish lake.</title>
        <authorList>
            <person name="Takahashi A."/>
            <person name="Kojima H."/>
            <person name="Watanabe M."/>
            <person name="Fukui M."/>
        </authorList>
    </citation>
    <scope>NUCLEOTIDE SEQUENCE</scope>
    <source>
        <strain evidence="5">SF6</strain>
    </source>
</reference>
<keyword evidence="1" id="KW-0732">Signal</keyword>
<dbReference type="Gene3D" id="1.25.40.10">
    <property type="entry name" value="Tetratricopeptide repeat domain"/>
    <property type="match status" value="1"/>
</dbReference>
<evidence type="ECO:0000259" key="4">
    <source>
        <dbReference type="Pfam" id="PF13525"/>
    </source>
</evidence>
<dbReference type="RefSeq" id="WP_229592721.1">
    <property type="nucleotide sequence ID" value="NZ_AP024485.1"/>
</dbReference>
<feature type="domain" description="Outer membrane lipoprotein BamD-like" evidence="4">
    <location>
        <begin position="31"/>
        <end position="205"/>
    </location>
</feature>
<evidence type="ECO:0000256" key="3">
    <source>
        <dbReference type="ARBA" id="ARBA00023237"/>
    </source>
</evidence>
<dbReference type="PROSITE" id="PS51257">
    <property type="entry name" value="PROKAR_LIPOPROTEIN"/>
    <property type="match status" value="1"/>
</dbReference>
<evidence type="ECO:0000313" key="5">
    <source>
        <dbReference type="EMBL" id="BCS86968.1"/>
    </source>
</evidence>
<dbReference type="InterPro" id="IPR039565">
    <property type="entry name" value="BamD-like"/>
</dbReference>
<keyword evidence="6" id="KW-1185">Reference proteome</keyword>
<evidence type="ECO:0000313" key="6">
    <source>
        <dbReference type="Proteomes" id="UP001053296"/>
    </source>
</evidence>
<evidence type="ECO:0000256" key="2">
    <source>
        <dbReference type="ARBA" id="ARBA00023136"/>
    </source>
</evidence>
<accession>A0ABN6EQ98</accession>
<dbReference type="PANTHER" id="PTHR37423">
    <property type="entry name" value="SOLUBLE LYTIC MUREIN TRANSGLYCOSYLASE-RELATED"/>
    <property type="match status" value="1"/>
</dbReference>